<evidence type="ECO:0008006" key="4">
    <source>
        <dbReference type="Google" id="ProtNLM"/>
    </source>
</evidence>
<gene>
    <name evidence="2" type="ORF">IAC04_05120</name>
</gene>
<feature type="signal peptide" evidence="1">
    <location>
        <begin position="1"/>
        <end position="23"/>
    </location>
</feature>
<evidence type="ECO:0000313" key="2">
    <source>
        <dbReference type="EMBL" id="HIZ85851.1"/>
    </source>
</evidence>
<reference evidence="2" key="1">
    <citation type="journal article" date="2021" name="PeerJ">
        <title>Extensive microbial diversity within the chicken gut microbiome revealed by metagenomics and culture.</title>
        <authorList>
            <person name="Gilroy R."/>
            <person name="Ravi A."/>
            <person name="Getino M."/>
            <person name="Pursley I."/>
            <person name="Horton D.L."/>
            <person name="Alikhan N.F."/>
            <person name="Baker D."/>
            <person name="Gharbi K."/>
            <person name="Hall N."/>
            <person name="Watson M."/>
            <person name="Adriaenssens E.M."/>
            <person name="Foster-Nyarko E."/>
            <person name="Jarju S."/>
            <person name="Secka A."/>
            <person name="Antonio M."/>
            <person name="Oren A."/>
            <person name="Chaudhuri R.R."/>
            <person name="La Ragione R."/>
            <person name="Hildebrand F."/>
            <person name="Pallen M.J."/>
        </authorList>
    </citation>
    <scope>NUCLEOTIDE SEQUENCE</scope>
    <source>
        <strain evidence="2">Gambia16-554</strain>
    </source>
</reference>
<sequence length="314" mass="35340">MKTLRTIICILAASVASVLPSYAQKAQYKILDASAKHMPEWVNSVENGYLIATASGSSIEEAKAAVTESVKQQIAQSIATRVVAESSLLSSYSENADGFSSAQQLETSIVSRTAKLPFISEISLAKATDFYWEQRQWKSNKQTDYFYAVKYPYSEHDMKMLAAQYIEHDNSLNAGLEQFESGIRTVPSVESIGENINRLRVFLDEFDTQDPRYGQVQILSNRYRELYDQITLECVQVSKGKAVVTLKLGGREISTSQRPVLKSNCATQLSSTIEGNAIVIKYNDEYCYEQDDNYIDIRLRAGNKYISERIHIEL</sequence>
<accession>A0A9D2KAD8</accession>
<keyword evidence="1" id="KW-0732">Signal</keyword>
<dbReference type="Proteomes" id="UP000824115">
    <property type="component" value="Unassembled WGS sequence"/>
</dbReference>
<evidence type="ECO:0000313" key="3">
    <source>
        <dbReference type="Proteomes" id="UP000824115"/>
    </source>
</evidence>
<dbReference type="EMBL" id="DXAW01000093">
    <property type="protein sequence ID" value="HIZ85851.1"/>
    <property type="molecule type" value="Genomic_DNA"/>
</dbReference>
<dbReference type="AlphaFoldDB" id="A0A9D2KAD8"/>
<protein>
    <recommendedName>
        <fullName evidence="4">LPP20 lipoprotein</fullName>
    </recommendedName>
</protein>
<organism evidence="2 3">
    <name type="scientific">Candidatus Coprenecus stercoravium</name>
    <dbReference type="NCBI Taxonomy" id="2840735"/>
    <lineage>
        <taxon>Bacteria</taxon>
        <taxon>Pseudomonadati</taxon>
        <taxon>Bacteroidota</taxon>
        <taxon>Bacteroidia</taxon>
        <taxon>Bacteroidales</taxon>
        <taxon>Rikenellaceae</taxon>
        <taxon>Rikenellaceae incertae sedis</taxon>
        <taxon>Candidatus Coprenecus</taxon>
    </lineage>
</organism>
<reference evidence="2" key="2">
    <citation type="submission" date="2021-04" db="EMBL/GenBank/DDBJ databases">
        <authorList>
            <person name="Gilroy R."/>
        </authorList>
    </citation>
    <scope>NUCLEOTIDE SEQUENCE</scope>
    <source>
        <strain evidence="2">Gambia16-554</strain>
    </source>
</reference>
<feature type="chain" id="PRO_5039439523" description="LPP20 lipoprotein" evidence="1">
    <location>
        <begin position="24"/>
        <end position="314"/>
    </location>
</feature>
<name>A0A9D2KAD8_9BACT</name>
<comment type="caution">
    <text evidence="2">The sequence shown here is derived from an EMBL/GenBank/DDBJ whole genome shotgun (WGS) entry which is preliminary data.</text>
</comment>
<proteinExistence type="predicted"/>
<evidence type="ECO:0000256" key="1">
    <source>
        <dbReference type="SAM" id="SignalP"/>
    </source>
</evidence>